<evidence type="ECO:0000256" key="1">
    <source>
        <dbReference type="SAM" id="MobiDB-lite"/>
    </source>
</evidence>
<evidence type="ECO:0000313" key="3">
    <source>
        <dbReference type="Proteomes" id="UP000198210"/>
    </source>
</evidence>
<dbReference type="Proteomes" id="UP000198210">
    <property type="component" value="Chromosome I"/>
</dbReference>
<dbReference type="SUPFAM" id="SSF48452">
    <property type="entry name" value="TPR-like"/>
    <property type="match status" value="1"/>
</dbReference>
<feature type="compositionally biased region" description="Basic and acidic residues" evidence="1">
    <location>
        <begin position="1"/>
        <end position="31"/>
    </location>
</feature>
<dbReference type="RefSeq" id="WP_088970065.1">
    <property type="nucleotide sequence ID" value="NZ_JBHLYF010000019.1"/>
</dbReference>
<dbReference type="InterPro" id="IPR011990">
    <property type="entry name" value="TPR-like_helical_dom_sf"/>
</dbReference>
<dbReference type="EMBL" id="LT607751">
    <property type="protein sequence ID" value="SCG45770.1"/>
    <property type="molecule type" value="Genomic_DNA"/>
</dbReference>
<protein>
    <submittedName>
        <fullName evidence="2">Uncharacterized protein</fullName>
    </submittedName>
</protein>
<sequence>MWRLRGPDPCDMDRPLSWDERSPHRFNRESRTAPSQLPVPHPHRWLTAALVTSLAALVALTILASTGDTSKPTPLGRPGSDLDATVAFLGRLFRRTMEGVAIPFAADKAVWQRLVASFVLVVTFMVWRRWRQDSWVYRPGPVDVQEFDNGTGEPDNQRTYLRSRFCRQIAETSVYPPYAGPSDPPPQGFFDVLGQGGGNLLDPGVLMKLMGRLWPKKAYQIKGTLQMRTQKPQYGLSVTVTSLVGASGSATTTEWGYSWEDATCKAAYWAMAKIVPVTQLANTPPWRKWRGRDMPAQLFETYNEAKKRHDAQQLDDALWWYREALLLDPFNIDIRLMVGSVQEDLGLFLDALETYQGALGIVELEGRYTGALWSRKRQRLLHPLRYAATTWRLSRRHPEWVKLRLQYARALGYADRVVDDLFPPGPPPVVFQPDETHSGREKARAQNRERLCAAMAERYWPAVLDRTADGIRDQAKSTVRRMLNDPRSARVLLLLASWQEAHRLYEDARLVRVLRLGGETGVSWRRLRMLRDVWVPLRFMHALFRQRRDEETDEWRTPPEMVFTLADAGCLSAWWVWGRRRKAARALAVGWPASPNLLDYVVGRAQRRRNRLIPLDYLDYYAAGCVSAFALCGYTTVSDRSRALGPCVRDSAPQPDVEALTYRAVESLRAALMRTESGLAGRLGVQSDTKSGTASRLRTWIASSDPDLARLRNHVEFRFFQQDAYQPMKPVLLRPEDVSRVRVAAYTKRLLVEGARLLESNWHCRRDKGSKMDFHEFRRLVRLDTDTWRVVQRIAQDGGLFWEDRAEFGRLVTQAARLVTTAEKHFPPPIAIYDDLVIDGLDALRDDRPDLAVRVGELTGDEVEDILDQLRVRGSAIAAIGRRRDEATTEYLRGRDVRDEPFSADDYSRLCMLYAGSWQELVDLLRDVGMNVRSVDPADEQTEP</sequence>
<keyword evidence="3" id="KW-1185">Reference proteome</keyword>
<evidence type="ECO:0000313" key="2">
    <source>
        <dbReference type="EMBL" id="SCG45770.1"/>
    </source>
</evidence>
<dbReference type="Gene3D" id="1.25.40.10">
    <property type="entry name" value="Tetratricopeptide repeat domain"/>
    <property type="match status" value="1"/>
</dbReference>
<accession>A0A1C5HIE3</accession>
<proteinExistence type="predicted"/>
<name>A0A1C5HIE3_9ACTN</name>
<organism evidence="2 3">
    <name type="scientific">Micromonospora siamensis</name>
    <dbReference type="NCBI Taxonomy" id="299152"/>
    <lineage>
        <taxon>Bacteria</taxon>
        <taxon>Bacillati</taxon>
        <taxon>Actinomycetota</taxon>
        <taxon>Actinomycetes</taxon>
        <taxon>Micromonosporales</taxon>
        <taxon>Micromonosporaceae</taxon>
        <taxon>Micromonospora</taxon>
    </lineage>
</organism>
<dbReference type="AlphaFoldDB" id="A0A1C5HIE3"/>
<feature type="region of interest" description="Disordered" evidence="1">
    <location>
        <begin position="1"/>
        <end position="38"/>
    </location>
</feature>
<reference evidence="2 3" key="1">
    <citation type="submission" date="2016-06" db="EMBL/GenBank/DDBJ databases">
        <authorList>
            <person name="Kjaerup R.B."/>
            <person name="Dalgaard T.S."/>
            <person name="Juul-Madsen H.R."/>
        </authorList>
    </citation>
    <scope>NUCLEOTIDE SEQUENCE [LARGE SCALE GENOMIC DNA]</scope>
    <source>
        <strain evidence="2 3">DSM 45097</strain>
    </source>
</reference>
<gene>
    <name evidence="2" type="ORF">GA0074704_1789</name>
</gene>